<dbReference type="EMBL" id="NEDP02001320">
    <property type="protein sequence ID" value="OWF53587.1"/>
    <property type="molecule type" value="Genomic_DNA"/>
</dbReference>
<protein>
    <submittedName>
        <fullName evidence="2">Mannan endo-1,6-alpha-mannosidase</fullName>
    </submittedName>
</protein>
<dbReference type="InterPro" id="IPR005198">
    <property type="entry name" value="Glyco_hydro_76"/>
</dbReference>
<evidence type="ECO:0000256" key="1">
    <source>
        <dbReference type="SAM" id="SignalP"/>
    </source>
</evidence>
<feature type="signal peptide" evidence="1">
    <location>
        <begin position="1"/>
        <end position="19"/>
    </location>
</feature>
<dbReference type="GO" id="GO:0005975">
    <property type="term" value="P:carbohydrate metabolic process"/>
    <property type="evidence" value="ECO:0007669"/>
    <property type="project" value="InterPro"/>
</dbReference>
<gene>
    <name evidence="2" type="ORF">KP79_PYT20033</name>
</gene>
<evidence type="ECO:0000313" key="2">
    <source>
        <dbReference type="EMBL" id="OWF53587.1"/>
    </source>
</evidence>
<keyword evidence="3" id="KW-1185">Reference proteome</keyword>
<sequence length="455" mass="51149">MKCSVLIFVLCTGIPASVGNVKLPCTEDMFHSNTNAYWACAAQFALQSNWFPSPIAGLFSYQIWNGFDGFWQNGAVLEPFVNFMVYANHTRYNTVVQKSQRSLYQLLEAYGPYPSFDDMGWYGLSYARIYEVQGGDDFLDSAVDIFNWAWETGWDKSNKCNGGFFFDNLQNAKQTITNVELFQLGAKLYRLRKDSTILEKVQQIHKYIFSNEIVDMKTHLVVDGIFMDNCSSNGVYGPSYNGGVFIGGLVEYYKVTEDIYYLELAKQIAEAIIETKSNNSQILTEYCDPNCNEDAMMFKGIFVRNLRYLMDALPSNDTATRNSYQKCLDTNVIAILELNMCNLNPISKCNITFQDGPPYYNVSGPVFSPNWNGPFTFGAPMQQTSAFDLFVSSIYPGTTCVGDLCSYDPSYPAPQPLTCGSHPCPKGEECCEYSPYTSYTCCAKGQKCTKQGICV</sequence>
<dbReference type="PANTHER" id="PTHR47791:SF3">
    <property type="entry name" value="MEIOTICALLY UP-REGULATED GENE 191 PROTEIN"/>
    <property type="match status" value="1"/>
</dbReference>
<name>A0A210QXV9_MIZYE</name>
<dbReference type="PANTHER" id="PTHR47791">
    <property type="entry name" value="MEIOTICALLY UP-REGULATED GENE 191 PROTEIN"/>
    <property type="match status" value="1"/>
</dbReference>
<accession>A0A210QXV9</accession>
<evidence type="ECO:0000313" key="3">
    <source>
        <dbReference type="Proteomes" id="UP000242188"/>
    </source>
</evidence>
<dbReference type="OrthoDB" id="9984024at2759"/>
<dbReference type="Pfam" id="PF03663">
    <property type="entry name" value="Glyco_hydro_76"/>
    <property type="match status" value="1"/>
</dbReference>
<dbReference type="AlphaFoldDB" id="A0A210QXV9"/>
<organism evidence="2 3">
    <name type="scientific">Mizuhopecten yessoensis</name>
    <name type="common">Japanese scallop</name>
    <name type="synonym">Patinopecten yessoensis</name>
    <dbReference type="NCBI Taxonomy" id="6573"/>
    <lineage>
        <taxon>Eukaryota</taxon>
        <taxon>Metazoa</taxon>
        <taxon>Spiralia</taxon>
        <taxon>Lophotrochozoa</taxon>
        <taxon>Mollusca</taxon>
        <taxon>Bivalvia</taxon>
        <taxon>Autobranchia</taxon>
        <taxon>Pteriomorphia</taxon>
        <taxon>Pectinida</taxon>
        <taxon>Pectinoidea</taxon>
        <taxon>Pectinidae</taxon>
        <taxon>Mizuhopecten</taxon>
    </lineage>
</organism>
<dbReference type="InterPro" id="IPR008928">
    <property type="entry name" value="6-hairpin_glycosidase_sf"/>
</dbReference>
<dbReference type="STRING" id="6573.A0A210QXV9"/>
<dbReference type="InterPro" id="IPR053169">
    <property type="entry name" value="MUG_Protein"/>
</dbReference>
<dbReference type="Proteomes" id="UP000242188">
    <property type="component" value="Unassembled WGS sequence"/>
</dbReference>
<dbReference type="SUPFAM" id="SSF48208">
    <property type="entry name" value="Six-hairpin glycosidases"/>
    <property type="match status" value="1"/>
</dbReference>
<feature type="chain" id="PRO_5012216786" evidence="1">
    <location>
        <begin position="20"/>
        <end position="455"/>
    </location>
</feature>
<proteinExistence type="predicted"/>
<keyword evidence="1" id="KW-0732">Signal</keyword>
<comment type="caution">
    <text evidence="2">The sequence shown here is derived from an EMBL/GenBank/DDBJ whole genome shotgun (WGS) entry which is preliminary data.</text>
</comment>
<dbReference type="Gene3D" id="1.50.10.20">
    <property type="match status" value="1"/>
</dbReference>
<reference evidence="2 3" key="1">
    <citation type="journal article" date="2017" name="Nat. Ecol. Evol.">
        <title>Scallop genome provides insights into evolution of bilaterian karyotype and development.</title>
        <authorList>
            <person name="Wang S."/>
            <person name="Zhang J."/>
            <person name="Jiao W."/>
            <person name="Li J."/>
            <person name="Xun X."/>
            <person name="Sun Y."/>
            <person name="Guo X."/>
            <person name="Huan P."/>
            <person name="Dong B."/>
            <person name="Zhang L."/>
            <person name="Hu X."/>
            <person name="Sun X."/>
            <person name="Wang J."/>
            <person name="Zhao C."/>
            <person name="Wang Y."/>
            <person name="Wang D."/>
            <person name="Huang X."/>
            <person name="Wang R."/>
            <person name="Lv J."/>
            <person name="Li Y."/>
            <person name="Zhang Z."/>
            <person name="Liu B."/>
            <person name="Lu W."/>
            <person name="Hui Y."/>
            <person name="Liang J."/>
            <person name="Zhou Z."/>
            <person name="Hou R."/>
            <person name="Li X."/>
            <person name="Liu Y."/>
            <person name="Li H."/>
            <person name="Ning X."/>
            <person name="Lin Y."/>
            <person name="Zhao L."/>
            <person name="Xing Q."/>
            <person name="Dou J."/>
            <person name="Li Y."/>
            <person name="Mao J."/>
            <person name="Guo H."/>
            <person name="Dou H."/>
            <person name="Li T."/>
            <person name="Mu C."/>
            <person name="Jiang W."/>
            <person name="Fu Q."/>
            <person name="Fu X."/>
            <person name="Miao Y."/>
            <person name="Liu J."/>
            <person name="Yu Q."/>
            <person name="Li R."/>
            <person name="Liao H."/>
            <person name="Li X."/>
            <person name="Kong Y."/>
            <person name="Jiang Z."/>
            <person name="Chourrout D."/>
            <person name="Li R."/>
            <person name="Bao Z."/>
        </authorList>
    </citation>
    <scope>NUCLEOTIDE SEQUENCE [LARGE SCALE GENOMIC DNA]</scope>
    <source>
        <strain evidence="2 3">PY_sf001</strain>
    </source>
</reference>